<keyword evidence="1" id="KW-0812">Transmembrane</keyword>
<accession>A0A5R9CXY4</accession>
<comment type="caution">
    <text evidence="2">The sequence shown here is derived from an EMBL/GenBank/DDBJ whole genome shotgun (WGS) entry which is preliminary data.</text>
</comment>
<evidence type="ECO:0000313" key="2">
    <source>
        <dbReference type="EMBL" id="TLQ20731.1"/>
    </source>
</evidence>
<protein>
    <submittedName>
        <fullName evidence="2">Uncharacterized protein</fullName>
    </submittedName>
</protein>
<name>A0A5R9CXY4_9LACO</name>
<keyword evidence="1" id="KW-0472">Membrane</keyword>
<feature type="transmembrane region" description="Helical" evidence="1">
    <location>
        <begin position="41"/>
        <end position="62"/>
    </location>
</feature>
<evidence type="ECO:0000256" key="1">
    <source>
        <dbReference type="SAM" id="Phobius"/>
    </source>
</evidence>
<gene>
    <name evidence="2" type="ORF">FEZ41_01550</name>
</gene>
<dbReference type="Proteomes" id="UP000305100">
    <property type="component" value="Unassembled WGS sequence"/>
</dbReference>
<reference evidence="2 3" key="1">
    <citation type="submission" date="2019-05" db="EMBL/GenBank/DDBJ databases">
        <title>The metagenome of a microbial culture collection derived from dairy environment covers the genomic content of the human microbiome.</title>
        <authorList>
            <person name="Roder T."/>
            <person name="Wuthrich D."/>
            <person name="Sattari Z."/>
            <person name="Von Ah U."/>
            <person name="Bar C."/>
            <person name="Ronchi F."/>
            <person name="Macpherson A.J."/>
            <person name="Ganal-Vonarburg S.C."/>
            <person name="Bruggmann R."/>
            <person name="Vergeres G."/>
        </authorList>
    </citation>
    <scope>NUCLEOTIDE SEQUENCE [LARGE SCALE GENOMIC DNA]</scope>
    <source>
        <strain evidence="2 3">FAM 1079</strain>
    </source>
</reference>
<evidence type="ECO:0000313" key="3">
    <source>
        <dbReference type="Proteomes" id="UP000305100"/>
    </source>
</evidence>
<organism evidence="2 3">
    <name type="scientific">Lentilactobacillus parafarraginis</name>
    <dbReference type="NCBI Taxonomy" id="390842"/>
    <lineage>
        <taxon>Bacteria</taxon>
        <taxon>Bacillati</taxon>
        <taxon>Bacillota</taxon>
        <taxon>Bacilli</taxon>
        <taxon>Lactobacillales</taxon>
        <taxon>Lactobacillaceae</taxon>
        <taxon>Lentilactobacillus</taxon>
    </lineage>
</organism>
<proteinExistence type="predicted"/>
<dbReference type="EMBL" id="VBSX01000003">
    <property type="protein sequence ID" value="TLQ20731.1"/>
    <property type="molecule type" value="Genomic_DNA"/>
</dbReference>
<feature type="transmembrane region" description="Helical" evidence="1">
    <location>
        <begin position="10"/>
        <end position="29"/>
    </location>
</feature>
<dbReference type="RefSeq" id="WP_054732301.1">
    <property type="nucleotide sequence ID" value="NZ_VBSX01000003.1"/>
</dbReference>
<dbReference type="AlphaFoldDB" id="A0A5R9CXY4"/>
<sequence length="76" mass="8829">MKCRRMFNRLFYQTIDFWLGLFLLISNLFDVISDLSAIHFNFYLDLVGALIGLILVGNGLSIQEDSISDRRRVSEK</sequence>
<keyword evidence="1" id="KW-1133">Transmembrane helix</keyword>